<dbReference type="EMBL" id="JAROKS010000019">
    <property type="protein sequence ID" value="KAK1792520.1"/>
    <property type="molecule type" value="Genomic_DNA"/>
</dbReference>
<organism evidence="3 4">
    <name type="scientific">Electrophorus voltai</name>
    <dbReference type="NCBI Taxonomy" id="2609070"/>
    <lineage>
        <taxon>Eukaryota</taxon>
        <taxon>Metazoa</taxon>
        <taxon>Chordata</taxon>
        <taxon>Craniata</taxon>
        <taxon>Vertebrata</taxon>
        <taxon>Euteleostomi</taxon>
        <taxon>Actinopterygii</taxon>
        <taxon>Neopterygii</taxon>
        <taxon>Teleostei</taxon>
        <taxon>Ostariophysi</taxon>
        <taxon>Gymnotiformes</taxon>
        <taxon>Gymnotoidei</taxon>
        <taxon>Gymnotidae</taxon>
        <taxon>Electrophorus</taxon>
    </lineage>
</organism>
<name>A0AAD8Z4M3_9TELE</name>
<gene>
    <name evidence="3" type="ORF">P4O66_012455</name>
</gene>
<keyword evidence="1" id="KW-0175">Coiled coil</keyword>
<evidence type="ECO:0000256" key="2">
    <source>
        <dbReference type="SAM" id="MobiDB-lite"/>
    </source>
</evidence>
<evidence type="ECO:0000313" key="4">
    <source>
        <dbReference type="Proteomes" id="UP001239994"/>
    </source>
</evidence>
<comment type="caution">
    <text evidence="3">The sequence shown here is derived from an EMBL/GenBank/DDBJ whole genome shotgun (WGS) entry which is preliminary data.</text>
</comment>
<feature type="coiled-coil region" evidence="1">
    <location>
        <begin position="209"/>
        <end position="272"/>
    </location>
</feature>
<feature type="compositionally biased region" description="Basic and acidic residues" evidence="2">
    <location>
        <begin position="13"/>
        <end position="22"/>
    </location>
</feature>
<reference evidence="3" key="1">
    <citation type="submission" date="2023-03" db="EMBL/GenBank/DDBJ databases">
        <title>Electrophorus voltai genome.</title>
        <authorList>
            <person name="Bian C."/>
        </authorList>
    </citation>
    <scope>NUCLEOTIDE SEQUENCE</scope>
    <source>
        <strain evidence="3">CB-2022</strain>
        <tissue evidence="3">Muscle</tissue>
    </source>
</reference>
<dbReference type="Proteomes" id="UP001239994">
    <property type="component" value="Unassembled WGS sequence"/>
</dbReference>
<evidence type="ECO:0000313" key="3">
    <source>
        <dbReference type="EMBL" id="KAK1792520.1"/>
    </source>
</evidence>
<feature type="region of interest" description="Disordered" evidence="2">
    <location>
        <begin position="1"/>
        <end position="22"/>
    </location>
</feature>
<sequence>MDNASSQMASEEDSGHVMDHKSQKIAELDQLVKRLRNALVSLEEDNLNLNRQLKERHKLSCPDLGLRTQDKGHLDRCGRLDVEKLEEEEASQRRVECKGKEPEAKIKRLARGCGDVPTVNKTLERRNRQLFRESEIAIKHAQLCGNSRQSGEAEEPDLEKQKLAKQVVKLQADVTRSMKELRKVRPLNVEDGCPGERVTGPVGGEPETVALLRRENRALRESLEQSRLALRKAEPGAGGGAEGRAEELERCLIALQMEKDLLRKEVRTLHQEYISLVDSVASQLRDTTSVRGTPVPEPATEQKKSGGKELLVARRSPGSSEHHSPTQRSTVGKRFGDGMTEQIRVLFEEA</sequence>
<dbReference type="AlphaFoldDB" id="A0AAD8Z4M3"/>
<proteinExistence type="predicted"/>
<feature type="region of interest" description="Disordered" evidence="2">
    <location>
        <begin position="284"/>
        <end position="337"/>
    </location>
</feature>
<accession>A0AAD8Z4M3</accession>
<evidence type="ECO:0000256" key="1">
    <source>
        <dbReference type="SAM" id="Coils"/>
    </source>
</evidence>
<keyword evidence="4" id="KW-1185">Reference proteome</keyword>
<protein>
    <submittedName>
        <fullName evidence="3">Uncharacterized protein</fullName>
    </submittedName>
</protein>